<dbReference type="InterPro" id="IPR001492">
    <property type="entry name" value="Flagellin"/>
</dbReference>
<dbReference type="Proteomes" id="UP001597371">
    <property type="component" value="Unassembled WGS sequence"/>
</dbReference>
<name>A0ABW5CJP6_9HYPH</name>
<evidence type="ECO:0000259" key="6">
    <source>
        <dbReference type="Pfam" id="PF00700"/>
    </source>
</evidence>
<protein>
    <recommendedName>
        <fullName evidence="3">Flagellin</fullName>
    </recommendedName>
</protein>
<dbReference type="Pfam" id="PF00669">
    <property type="entry name" value="Flagellin_N"/>
    <property type="match status" value="1"/>
</dbReference>
<dbReference type="PANTHER" id="PTHR42792:SF2">
    <property type="entry name" value="FLAGELLIN"/>
    <property type="match status" value="1"/>
</dbReference>
<evidence type="ECO:0000256" key="3">
    <source>
        <dbReference type="RuleBase" id="RU362073"/>
    </source>
</evidence>
<dbReference type="InterPro" id="IPR046358">
    <property type="entry name" value="Flagellin_C"/>
</dbReference>
<sequence>MTSINTNIAAQTALRTLQSTNADLDATQGRISTGLKIAEAKDNAAYWSISTTLKSDNKALSTVKDALGLGAATVDTAYQGLNETLSVLDEIKSKLTAATQENVDKDAVQAEIAELQKQLKAIATSATFSGENWLSVNSSAEGYTSDKSVVSAFNRNNGVVSLDTINVAISSFVLIDANEEVTGVLETGTLSDEVDALATAITGITAVDGADETAADAGDAEGGSATMAFAGPLVFGKDDQLTLNVGVNGGTAVELVIDQALVNSALAGVTDGTIADEDAMKTVIEKALENAGVTNVTVTTGTDEVILTGAPVDGATGGTIAVAAEASAKAGVLELDITGLDRAGIEALISKVSQAADSVTAGAANLGAVASRIELQQTFVSNLMDTIDRGVSGLVDADMNEESTRLQALQVKQQLGVQALSIANQSAQNVLRLFQ</sequence>
<evidence type="ECO:0000256" key="2">
    <source>
        <dbReference type="ARBA" id="ARBA00023143"/>
    </source>
</evidence>
<keyword evidence="2 3" id="KW-0975">Bacterial flagellum</keyword>
<dbReference type="PRINTS" id="PR00207">
    <property type="entry name" value="FLAGELLIN"/>
</dbReference>
<keyword evidence="7" id="KW-0966">Cell projection</keyword>
<comment type="function">
    <text evidence="3">Flagellin is the subunit protein which polymerizes to form the filaments of bacterial flagella.</text>
</comment>
<accession>A0ABW5CJP6</accession>
<gene>
    <name evidence="7" type="ORF">ACFSKQ_08655</name>
</gene>
<evidence type="ECO:0000259" key="5">
    <source>
        <dbReference type="Pfam" id="PF00669"/>
    </source>
</evidence>
<evidence type="ECO:0000256" key="1">
    <source>
        <dbReference type="ARBA" id="ARBA00005709"/>
    </source>
</evidence>
<keyword evidence="8" id="KW-1185">Reference proteome</keyword>
<reference evidence="8" key="1">
    <citation type="journal article" date="2019" name="Int. J. Syst. Evol. Microbiol.">
        <title>The Global Catalogue of Microorganisms (GCM) 10K type strain sequencing project: providing services to taxonomists for standard genome sequencing and annotation.</title>
        <authorList>
            <consortium name="The Broad Institute Genomics Platform"/>
            <consortium name="The Broad Institute Genome Sequencing Center for Infectious Disease"/>
            <person name="Wu L."/>
            <person name="Ma J."/>
        </authorList>
    </citation>
    <scope>NUCLEOTIDE SEQUENCE [LARGE SCALE GENOMIC DNA]</scope>
    <source>
        <strain evidence="8">ZS-35-S2</strain>
    </source>
</reference>
<keyword evidence="7" id="KW-0969">Cilium</keyword>
<comment type="similarity">
    <text evidence="1 3">Belongs to the bacterial flagellin family.</text>
</comment>
<keyword evidence="3" id="KW-0964">Secreted</keyword>
<keyword evidence="4" id="KW-0175">Coiled coil</keyword>
<feature type="domain" description="Flagellin C-terminal" evidence="6">
    <location>
        <begin position="350"/>
        <end position="434"/>
    </location>
</feature>
<dbReference type="Gene3D" id="1.20.1330.10">
    <property type="entry name" value="f41 fragment of flagellin, N-terminal domain"/>
    <property type="match status" value="1"/>
</dbReference>
<feature type="domain" description="Flagellin N-terminal" evidence="5">
    <location>
        <begin position="4"/>
        <end position="136"/>
    </location>
</feature>
<dbReference type="EMBL" id="JBHUIJ010000009">
    <property type="protein sequence ID" value="MFD2237534.1"/>
    <property type="molecule type" value="Genomic_DNA"/>
</dbReference>
<dbReference type="InterPro" id="IPR001029">
    <property type="entry name" value="Flagellin_N"/>
</dbReference>
<organism evidence="7 8">
    <name type="scientific">Aureimonas populi</name>
    <dbReference type="NCBI Taxonomy" id="1701758"/>
    <lineage>
        <taxon>Bacteria</taxon>
        <taxon>Pseudomonadati</taxon>
        <taxon>Pseudomonadota</taxon>
        <taxon>Alphaproteobacteria</taxon>
        <taxon>Hyphomicrobiales</taxon>
        <taxon>Aurantimonadaceae</taxon>
        <taxon>Aureimonas</taxon>
    </lineage>
</organism>
<dbReference type="PANTHER" id="PTHR42792">
    <property type="entry name" value="FLAGELLIN"/>
    <property type="match status" value="1"/>
</dbReference>
<comment type="subcellular location">
    <subcellularLocation>
        <location evidence="3">Secreted</location>
    </subcellularLocation>
    <subcellularLocation>
        <location evidence="3">Bacterial flagellum</location>
    </subcellularLocation>
</comment>
<dbReference type="Pfam" id="PF00700">
    <property type="entry name" value="Flagellin_C"/>
    <property type="match status" value="1"/>
</dbReference>
<proteinExistence type="inferred from homology"/>
<evidence type="ECO:0000313" key="8">
    <source>
        <dbReference type="Proteomes" id="UP001597371"/>
    </source>
</evidence>
<evidence type="ECO:0000313" key="7">
    <source>
        <dbReference type="EMBL" id="MFD2237534.1"/>
    </source>
</evidence>
<evidence type="ECO:0000256" key="4">
    <source>
        <dbReference type="SAM" id="Coils"/>
    </source>
</evidence>
<dbReference type="SUPFAM" id="SSF64518">
    <property type="entry name" value="Phase 1 flagellin"/>
    <property type="match status" value="1"/>
</dbReference>
<keyword evidence="7" id="KW-0282">Flagellum</keyword>
<feature type="coiled-coil region" evidence="4">
    <location>
        <begin position="98"/>
        <end position="125"/>
    </location>
</feature>
<comment type="caution">
    <text evidence="7">The sequence shown here is derived from an EMBL/GenBank/DDBJ whole genome shotgun (WGS) entry which is preliminary data.</text>
</comment>
<dbReference type="RefSeq" id="WP_209737689.1">
    <property type="nucleotide sequence ID" value="NZ_CP072611.1"/>
</dbReference>